<proteinExistence type="predicted"/>
<gene>
    <name evidence="2" type="ORF">GCM10023086_68280</name>
</gene>
<feature type="region of interest" description="Disordered" evidence="1">
    <location>
        <begin position="20"/>
        <end position="50"/>
    </location>
</feature>
<evidence type="ECO:0000256" key="1">
    <source>
        <dbReference type="SAM" id="MobiDB-lite"/>
    </source>
</evidence>
<sequence length="104" mass="11057">MRLSHDDCLQMWGTLRVADTRQGPGDRRGVHHRRALAGGGMGGATTLDENLCDGPTWPDGCWSRMAGARTGQASSGALGRVVSATNAEQRMMVGTPIWSSHHAS</sequence>
<accession>A0ABP8H7Y4</accession>
<comment type="caution">
    <text evidence="2">The sequence shown here is derived from an EMBL/GenBank/DDBJ whole genome shotgun (WGS) entry which is preliminary data.</text>
</comment>
<dbReference type="Proteomes" id="UP001501115">
    <property type="component" value="Unassembled WGS sequence"/>
</dbReference>
<reference evidence="3" key="1">
    <citation type="journal article" date="2019" name="Int. J. Syst. Evol. Microbiol.">
        <title>The Global Catalogue of Microorganisms (GCM) 10K type strain sequencing project: providing services to taxonomists for standard genome sequencing and annotation.</title>
        <authorList>
            <consortium name="The Broad Institute Genomics Platform"/>
            <consortium name="The Broad Institute Genome Sequencing Center for Infectious Disease"/>
            <person name="Wu L."/>
            <person name="Ma J."/>
        </authorList>
    </citation>
    <scope>NUCLEOTIDE SEQUENCE [LARGE SCALE GENOMIC DNA]</scope>
    <source>
        <strain evidence="3">JCM 31290</strain>
    </source>
</reference>
<protein>
    <submittedName>
        <fullName evidence="2">Uncharacterized protein</fullName>
    </submittedName>
</protein>
<evidence type="ECO:0000313" key="2">
    <source>
        <dbReference type="EMBL" id="GAA4335643.1"/>
    </source>
</evidence>
<keyword evidence="3" id="KW-1185">Reference proteome</keyword>
<name>A0ABP8H7Y4_9ACTN</name>
<dbReference type="EMBL" id="BAABET010000013">
    <property type="protein sequence ID" value="GAA4335643.1"/>
    <property type="molecule type" value="Genomic_DNA"/>
</dbReference>
<evidence type="ECO:0000313" key="3">
    <source>
        <dbReference type="Proteomes" id="UP001501115"/>
    </source>
</evidence>
<organism evidence="2 3">
    <name type="scientific">Streptomyces venetus</name>
    <dbReference type="NCBI Taxonomy" id="1701086"/>
    <lineage>
        <taxon>Bacteria</taxon>
        <taxon>Bacillati</taxon>
        <taxon>Actinomycetota</taxon>
        <taxon>Actinomycetes</taxon>
        <taxon>Kitasatosporales</taxon>
        <taxon>Streptomycetaceae</taxon>
        <taxon>Streptomyces</taxon>
    </lineage>
</organism>